<dbReference type="Pfam" id="PF02671">
    <property type="entry name" value="PAH"/>
    <property type="match status" value="1"/>
</dbReference>
<evidence type="ECO:0000256" key="2">
    <source>
        <dbReference type="ARBA" id="ARBA00023242"/>
    </source>
</evidence>
<dbReference type="SUPFAM" id="SSF47762">
    <property type="entry name" value="PAH2 domain"/>
    <property type="match status" value="1"/>
</dbReference>
<feature type="compositionally biased region" description="Acidic residues" evidence="4">
    <location>
        <begin position="79"/>
        <end position="93"/>
    </location>
</feature>
<evidence type="ECO:0000256" key="1">
    <source>
        <dbReference type="ARBA" id="ARBA00004123"/>
    </source>
</evidence>
<protein>
    <submittedName>
        <fullName evidence="5">Uncharacterized protein</fullName>
    </submittedName>
</protein>
<name>A0A8R1IP04_CAEJA</name>
<organism evidence="5 6">
    <name type="scientific">Caenorhabditis japonica</name>
    <dbReference type="NCBI Taxonomy" id="281687"/>
    <lineage>
        <taxon>Eukaryota</taxon>
        <taxon>Metazoa</taxon>
        <taxon>Ecdysozoa</taxon>
        <taxon>Nematoda</taxon>
        <taxon>Chromadorea</taxon>
        <taxon>Rhabditida</taxon>
        <taxon>Rhabditina</taxon>
        <taxon>Rhabditomorpha</taxon>
        <taxon>Rhabditoidea</taxon>
        <taxon>Rhabditidae</taxon>
        <taxon>Peloderinae</taxon>
        <taxon>Caenorhabditis</taxon>
    </lineage>
</organism>
<dbReference type="InterPro" id="IPR036600">
    <property type="entry name" value="PAH_sf"/>
</dbReference>
<reference evidence="5" key="2">
    <citation type="submission" date="2022-06" db="UniProtKB">
        <authorList>
            <consortium name="EnsemblMetazoa"/>
        </authorList>
    </citation>
    <scope>IDENTIFICATION</scope>
    <source>
        <strain evidence="5">DF5081</strain>
    </source>
</reference>
<feature type="compositionally biased region" description="Acidic residues" evidence="4">
    <location>
        <begin position="101"/>
        <end position="113"/>
    </location>
</feature>
<sequence length="134" mass="14752">MGLFIIDTPDVIEQVAELLYTSPDLVLGFNTFLPAGFHISLTDDNRYVFTSPKSQPRVLPCPEGHSGAVAPNDGGADTPGDDESGMEEDDDSREDDKESADAEESDEEDVEDGELLFEEVVRSEDHIEFLEDKD</sequence>
<evidence type="ECO:0000256" key="4">
    <source>
        <dbReference type="SAM" id="MobiDB-lite"/>
    </source>
</evidence>
<proteinExistence type="predicted"/>
<dbReference type="GO" id="GO:0005634">
    <property type="term" value="C:nucleus"/>
    <property type="evidence" value="ECO:0007669"/>
    <property type="project" value="UniProtKB-SubCell"/>
</dbReference>
<dbReference type="InterPro" id="IPR003822">
    <property type="entry name" value="PAH"/>
</dbReference>
<dbReference type="GO" id="GO:0006355">
    <property type="term" value="P:regulation of DNA-templated transcription"/>
    <property type="evidence" value="ECO:0007669"/>
    <property type="project" value="InterPro"/>
</dbReference>
<dbReference type="Gene3D" id="1.20.1160.11">
    <property type="entry name" value="Paired amphipathic helix"/>
    <property type="match status" value="1"/>
</dbReference>
<evidence type="ECO:0000313" key="6">
    <source>
        <dbReference type="Proteomes" id="UP000005237"/>
    </source>
</evidence>
<dbReference type="PROSITE" id="PS51477">
    <property type="entry name" value="PAH"/>
    <property type="match status" value="1"/>
</dbReference>
<accession>A0A8R1IP04</accession>
<dbReference type="Proteomes" id="UP000005237">
    <property type="component" value="Unassembled WGS sequence"/>
</dbReference>
<dbReference type="AlphaFoldDB" id="A0A8R1IP04"/>
<keyword evidence="6" id="KW-1185">Reference proteome</keyword>
<comment type="subcellular location">
    <subcellularLocation>
        <location evidence="1 3">Nucleus</location>
    </subcellularLocation>
</comment>
<evidence type="ECO:0000256" key="3">
    <source>
        <dbReference type="PROSITE-ProRule" id="PRU00810"/>
    </source>
</evidence>
<feature type="region of interest" description="Disordered" evidence="4">
    <location>
        <begin position="53"/>
        <end position="113"/>
    </location>
</feature>
<evidence type="ECO:0000313" key="5">
    <source>
        <dbReference type="EnsemblMetazoa" id="CJA38654.1"/>
    </source>
</evidence>
<dbReference type="EnsemblMetazoa" id="CJA38654.1">
    <property type="protein sequence ID" value="CJA38654.1"/>
    <property type="gene ID" value="WBGene00214501"/>
</dbReference>
<reference evidence="6" key="1">
    <citation type="submission" date="2010-08" db="EMBL/GenBank/DDBJ databases">
        <authorList>
            <consortium name="Caenorhabditis japonica Sequencing Consortium"/>
            <person name="Wilson R.K."/>
        </authorList>
    </citation>
    <scope>NUCLEOTIDE SEQUENCE [LARGE SCALE GENOMIC DNA]</scope>
    <source>
        <strain evidence="6">DF5081</strain>
    </source>
</reference>
<keyword evidence="2 3" id="KW-0539">Nucleus</keyword>